<feature type="compositionally biased region" description="Basic residues" evidence="1">
    <location>
        <begin position="67"/>
        <end position="76"/>
    </location>
</feature>
<sequence length="614" mass="66393">MSAHRSPLTPRNCPARREIAIAKEVRSPNMSKASKLSKKPNEKTLLDENSDPIASANNDLILPAMKKGGKKSKKTGLTKSISRLTSSPLRTSRSFAKTVGKAAAKAGKMMGKSAEAVLTPEKVGGGQGKPSVSIRSSTKKRHRPTLSNAAGSEVFDTRLMEDFAFDDAVKGGDTLEAEVLAIMAQNRQKELKLQQEEVAIKEVEETKIKKVEGAKIKGVEDAKESEEEKEEKEEGEETTKGGEAVFAEEAVVAAEEAEDELSSIEVVVGSELGDDVIIANIVDSTDSKQDLAIDMKADEDANCTPLKAQSPLRSERRPSTSKRKIASLKTAPSPWTEDANKLIKGEAKISVSEKVAMFQDEQKRLKEAEKKVVESPWTKDAQYLISQHATERVKKEKLVVEKKVVFEEERQAEERSRSPKMASVKCAPSFPDNKQDDSPAEETCVTSFGAAVAELGNGAMERLRGLGSILANTHDSGETKEETEGQKEEQQPESIAITATGTVPTTVIVNEDALFADVRPSPSARPSTSSIDVDELLKGVSPQPPPIPSVLSSVSLSSVRSNKSGLDNSRSKSPLRSTGRSSYNQTPIKSHKRGASGGSEINHPYSAKMRRSEC</sequence>
<dbReference type="EMBL" id="BRYA01001484">
    <property type="protein sequence ID" value="GMI44476.1"/>
    <property type="molecule type" value="Genomic_DNA"/>
</dbReference>
<evidence type="ECO:0000313" key="3">
    <source>
        <dbReference type="Proteomes" id="UP001165065"/>
    </source>
</evidence>
<feature type="compositionally biased region" description="Low complexity" evidence="1">
    <location>
        <begin position="77"/>
        <end position="96"/>
    </location>
</feature>
<feature type="compositionally biased region" description="Low complexity" evidence="1">
    <location>
        <begin position="519"/>
        <end position="530"/>
    </location>
</feature>
<feature type="region of interest" description="Disordered" evidence="1">
    <location>
        <begin position="307"/>
        <end position="332"/>
    </location>
</feature>
<proteinExistence type="predicted"/>
<feature type="compositionally biased region" description="Acidic residues" evidence="1">
    <location>
        <begin position="223"/>
        <end position="236"/>
    </location>
</feature>
<evidence type="ECO:0000256" key="1">
    <source>
        <dbReference type="SAM" id="MobiDB-lite"/>
    </source>
</evidence>
<feature type="compositionally biased region" description="Low complexity" evidence="1">
    <location>
        <begin position="549"/>
        <end position="561"/>
    </location>
</feature>
<reference evidence="3" key="1">
    <citation type="journal article" date="2023" name="Commun. Biol.">
        <title>Genome analysis of Parmales, the sister group of diatoms, reveals the evolutionary specialization of diatoms from phago-mixotrophs to photoautotrophs.</title>
        <authorList>
            <person name="Ban H."/>
            <person name="Sato S."/>
            <person name="Yoshikawa S."/>
            <person name="Yamada K."/>
            <person name="Nakamura Y."/>
            <person name="Ichinomiya M."/>
            <person name="Sato N."/>
            <person name="Blanc-Mathieu R."/>
            <person name="Endo H."/>
            <person name="Kuwata A."/>
            <person name="Ogata H."/>
        </authorList>
    </citation>
    <scope>NUCLEOTIDE SEQUENCE [LARGE SCALE GENOMIC DNA]</scope>
</reference>
<feature type="region of interest" description="Disordered" evidence="1">
    <location>
        <begin position="515"/>
        <end position="614"/>
    </location>
</feature>
<dbReference type="OrthoDB" id="10531049at2759"/>
<evidence type="ECO:0000313" key="2">
    <source>
        <dbReference type="EMBL" id="GMI44476.1"/>
    </source>
</evidence>
<feature type="compositionally biased region" description="Basic and acidic residues" evidence="1">
    <location>
        <begin position="408"/>
        <end position="417"/>
    </location>
</feature>
<comment type="caution">
    <text evidence="2">The sequence shown here is derived from an EMBL/GenBank/DDBJ whole genome shotgun (WGS) entry which is preliminary data.</text>
</comment>
<feature type="compositionally biased region" description="Polar residues" evidence="1">
    <location>
        <begin position="562"/>
        <end position="588"/>
    </location>
</feature>
<feature type="region of interest" description="Disordered" evidence="1">
    <location>
        <begin position="216"/>
        <end position="245"/>
    </location>
</feature>
<name>A0A9W7GED8_9STRA</name>
<feature type="compositionally biased region" description="Basic and acidic residues" evidence="1">
    <location>
        <begin position="475"/>
        <end position="490"/>
    </location>
</feature>
<organism evidence="2 3">
    <name type="scientific">Triparma columacea</name>
    <dbReference type="NCBI Taxonomy" id="722753"/>
    <lineage>
        <taxon>Eukaryota</taxon>
        <taxon>Sar</taxon>
        <taxon>Stramenopiles</taxon>
        <taxon>Ochrophyta</taxon>
        <taxon>Bolidophyceae</taxon>
        <taxon>Parmales</taxon>
        <taxon>Triparmaceae</taxon>
        <taxon>Triparma</taxon>
    </lineage>
</organism>
<keyword evidence="3" id="KW-1185">Reference proteome</keyword>
<feature type="region of interest" description="Disordered" evidence="1">
    <location>
        <begin position="466"/>
        <end position="503"/>
    </location>
</feature>
<dbReference type="Proteomes" id="UP001165065">
    <property type="component" value="Unassembled WGS sequence"/>
</dbReference>
<feature type="region of interest" description="Disordered" evidence="1">
    <location>
        <begin position="1"/>
        <end position="96"/>
    </location>
</feature>
<feature type="compositionally biased region" description="Basic and acidic residues" evidence="1">
    <location>
        <begin position="15"/>
        <end position="26"/>
    </location>
</feature>
<gene>
    <name evidence="2" type="ORF">TrCOL_g7795</name>
</gene>
<dbReference type="AlphaFoldDB" id="A0A9W7GED8"/>
<feature type="region of interest" description="Disordered" evidence="1">
    <location>
        <begin position="408"/>
        <end position="443"/>
    </location>
</feature>
<accession>A0A9W7GED8</accession>
<protein>
    <submittedName>
        <fullName evidence="2">Uncharacterized protein</fullName>
    </submittedName>
</protein>
<feature type="region of interest" description="Disordered" evidence="1">
    <location>
        <begin position="118"/>
        <end position="149"/>
    </location>
</feature>